<comment type="similarity">
    <text evidence="2 8">Belongs to the cytochrome P450 family.</text>
</comment>
<dbReference type="PANTHER" id="PTHR24304">
    <property type="entry name" value="CYTOCHROME P450 FAMILY 7"/>
    <property type="match status" value="1"/>
</dbReference>
<dbReference type="PANTHER" id="PTHR24304:SF2">
    <property type="entry name" value="24-HYDROXYCHOLESTEROL 7-ALPHA-HYDROXYLASE"/>
    <property type="match status" value="1"/>
</dbReference>
<dbReference type="InterPro" id="IPR002403">
    <property type="entry name" value="Cyt_P450_E_grp-IV"/>
</dbReference>
<dbReference type="EMBL" id="JAGMUX010000030">
    <property type="protein sequence ID" value="KAH7213268.1"/>
    <property type="molecule type" value="Genomic_DNA"/>
</dbReference>
<dbReference type="Proteomes" id="UP000720189">
    <property type="component" value="Unassembled WGS sequence"/>
</dbReference>
<dbReference type="Gene3D" id="1.10.630.10">
    <property type="entry name" value="Cytochrome P450"/>
    <property type="match status" value="1"/>
</dbReference>
<comment type="caution">
    <text evidence="11">The sequence shown here is derived from an EMBL/GenBank/DDBJ whole genome shotgun (WGS) entry which is preliminary data.</text>
</comment>
<evidence type="ECO:0000256" key="7">
    <source>
        <dbReference type="PIRSR" id="PIRSR602403-1"/>
    </source>
</evidence>
<keyword evidence="3 7" id="KW-0349">Heme</keyword>
<dbReference type="RefSeq" id="XP_046041716.1">
    <property type="nucleotide sequence ID" value="XM_046200434.1"/>
</dbReference>
<dbReference type="PROSITE" id="PS00086">
    <property type="entry name" value="CYTOCHROME_P450"/>
    <property type="match status" value="1"/>
</dbReference>
<organism evidence="11 12">
    <name type="scientific">Fusarium redolens</name>
    <dbReference type="NCBI Taxonomy" id="48865"/>
    <lineage>
        <taxon>Eukaryota</taxon>
        <taxon>Fungi</taxon>
        <taxon>Dikarya</taxon>
        <taxon>Ascomycota</taxon>
        <taxon>Pezizomycotina</taxon>
        <taxon>Sordariomycetes</taxon>
        <taxon>Hypocreomycetidae</taxon>
        <taxon>Hypocreales</taxon>
        <taxon>Nectriaceae</taxon>
        <taxon>Fusarium</taxon>
        <taxon>Fusarium redolens species complex</taxon>
    </lineage>
</organism>
<dbReference type="InterPro" id="IPR001128">
    <property type="entry name" value="Cyt_P450"/>
</dbReference>
<dbReference type="PRINTS" id="PR00465">
    <property type="entry name" value="EP450IV"/>
</dbReference>
<keyword evidence="10" id="KW-0472">Membrane</keyword>
<feature type="binding site" description="axial binding residue" evidence="7">
    <location>
        <position position="522"/>
    </location>
    <ligand>
        <name>heme</name>
        <dbReference type="ChEBI" id="CHEBI:30413"/>
    </ligand>
    <ligandPart>
        <name>Fe</name>
        <dbReference type="ChEBI" id="CHEBI:18248"/>
    </ligandPart>
</feature>
<keyword evidence="8" id="KW-0560">Oxidoreductase</keyword>
<dbReference type="InterPro" id="IPR017972">
    <property type="entry name" value="Cyt_P450_CS"/>
</dbReference>
<keyword evidence="6 8" id="KW-0503">Monooxygenase</keyword>
<feature type="region of interest" description="Disordered" evidence="9">
    <location>
        <begin position="467"/>
        <end position="500"/>
    </location>
</feature>
<comment type="cofactor">
    <cofactor evidence="1 7">
        <name>heme</name>
        <dbReference type="ChEBI" id="CHEBI:30413"/>
    </cofactor>
</comment>
<protein>
    <submittedName>
        <fullName evidence="11">Cytochrome P450</fullName>
    </submittedName>
</protein>
<evidence type="ECO:0000256" key="3">
    <source>
        <dbReference type="ARBA" id="ARBA00022617"/>
    </source>
</evidence>
<accession>A0A9P9FY91</accession>
<sequence>MLQTLPWEAVQALEVRHQIAIILLIIPFLTYIITSIRSAIALHAKGERKPPILPYWLPWLGNLIESGNPAKLASNITKRFGFSVPVRVRVGPVKGYLVSDAAHFDLLLRGARNLNSTPGIILVLRNMFGLPQSAGDFYAEDNSGIAATPIPGSQVAPHNRMAHLRHGAAAKLLYGPHLRNMTDRFIQNFTKQIDDFKEVGPEWVEYPDLVDWLQRFMFQAATTSLMGHHVFRFNPNFSDDFWEFMYYLPTLMKGYPRWMNPKAWKARERCLDTITKYHKHAWENVDHEKDDDSVEYEEFFGARIMRVRYTYAKKMEKMSDQARAAEDLAMVFAANANAVPAAMWFIIEFLRDPNLLQRVRSEVDLARLPTAKGELPKFDVSKLCDGALLQSVWAETLRLRVTIALIRAPEKQDFKLGNWIFPKNDLIFLSSRTAAFNKEVWNEGKEQEEEHPVDEFWADRFIVYPDDPKSGPLKNPNAPKGSDGLKGDRETPDEKVDKGKPRFSTAGLAGAFVPFGGGVRMCPGRFFAKNEMMAAFALLSSCYDIELHVPDGWRPEPDMKYFAMGTLPPKDVIPFRIRRRV</sequence>
<dbReference type="Pfam" id="PF00067">
    <property type="entry name" value="p450"/>
    <property type="match status" value="2"/>
</dbReference>
<dbReference type="AlphaFoldDB" id="A0A9P9FY91"/>
<evidence type="ECO:0000313" key="12">
    <source>
        <dbReference type="Proteomes" id="UP000720189"/>
    </source>
</evidence>
<keyword evidence="12" id="KW-1185">Reference proteome</keyword>
<dbReference type="OrthoDB" id="3366823at2759"/>
<reference evidence="11" key="1">
    <citation type="journal article" date="2021" name="Nat. Commun.">
        <title>Genetic determinants of endophytism in the Arabidopsis root mycobiome.</title>
        <authorList>
            <person name="Mesny F."/>
            <person name="Miyauchi S."/>
            <person name="Thiergart T."/>
            <person name="Pickel B."/>
            <person name="Atanasova L."/>
            <person name="Karlsson M."/>
            <person name="Huettel B."/>
            <person name="Barry K.W."/>
            <person name="Haridas S."/>
            <person name="Chen C."/>
            <person name="Bauer D."/>
            <person name="Andreopoulos W."/>
            <person name="Pangilinan J."/>
            <person name="LaButti K."/>
            <person name="Riley R."/>
            <person name="Lipzen A."/>
            <person name="Clum A."/>
            <person name="Drula E."/>
            <person name="Henrissat B."/>
            <person name="Kohler A."/>
            <person name="Grigoriev I.V."/>
            <person name="Martin F.M."/>
            <person name="Hacquard S."/>
        </authorList>
    </citation>
    <scope>NUCLEOTIDE SEQUENCE</scope>
    <source>
        <strain evidence="11">MPI-CAGE-AT-0023</strain>
    </source>
</reference>
<feature type="transmembrane region" description="Helical" evidence="10">
    <location>
        <begin position="20"/>
        <end position="40"/>
    </location>
</feature>
<dbReference type="InterPro" id="IPR036396">
    <property type="entry name" value="Cyt_P450_sf"/>
</dbReference>
<dbReference type="InterPro" id="IPR050529">
    <property type="entry name" value="CYP450_sterol_14alpha_dmase"/>
</dbReference>
<name>A0A9P9FY91_FUSRE</name>
<dbReference type="GO" id="GO:0008395">
    <property type="term" value="F:steroid hydroxylase activity"/>
    <property type="evidence" value="ECO:0007669"/>
    <property type="project" value="TreeGrafter"/>
</dbReference>
<feature type="compositionally biased region" description="Basic and acidic residues" evidence="9">
    <location>
        <begin position="483"/>
        <end position="500"/>
    </location>
</feature>
<dbReference type="GO" id="GO:0016705">
    <property type="term" value="F:oxidoreductase activity, acting on paired donors, with incorporation or reduction of molecular oxygen"/>
    <property type="evidence" value="ECO:0007669"/>
    <property type="project" value="InterPro"/>
</dbReference>
<dbReference type="CDD" id="cd11040">
    <property type="entry name" value="CYP7_CYP8-like"/>
    <property type="match status" value="1"/>
</dbReference>
<dbReference type="SUPFAM" id="SSF48264">
    <property type="entry name" value="Cytochrome P450"/>
    <property type="match status" value="1"/>
</dbReference>
<gene>
    <name evidence="11" type="ORF">BKA55DRAFT_697775</name>
</gene>
<keyword evidence="5 7" id="KW-0408">Iron</keyword>
<evidence type="ECO:0000256" key="8">
    <source>
        <dbReference type="RuleBase" id="RU000461"/>
    </source>
</evidence>
<keyword evidence="4 7" id="KW-0479">Metal-binding</keyword>
<evidence type="ECO:0000256" key="10">
    <source>
        <dbReference type="SAM" id="Phobius"/>
    </source>
</evidence>
<keyword evidence="10" id="KW-0812">Transmembrane</keyword>
<evidence type="ECO:0000256" key="4">
    <source>
        <dbReference type="ARBA" id="ARBA00022723"/>
    </source>
</evidence>
<evidence type="ECO:0000256" key="5">
    <source>
        <dbReference type="ARBA" id="ARBA00023004"/>
    </source>
</evidence>
<proteinExistence type="inferred from homology"/>
<dbReference type="GO" id="GO:0005506">
    <property type="term" value="F:iron ion binding"/>
    <property type="evidence" value="ECO:0007669"/>
    <property type="project" value="InterPro"/>
</dbReference>
<evidence type="ECO:0000313" key="11">
    <source>
        <dbReference type="EMBL" id="KAH7213268.1"/>
    </source>
</evidence>
<evidence type="ECO:0000256" key="1">
    <source>
        <dbReference type="ARBA" id="ARBA00001971"/>
    </source>
</evidence>
<evidence type="ECO:0000256" key="2">
    <source>
        <dbReference type="ARBA" id="ARBA00010617"/>
    </source>
</evidence>
<dbReference type="GeneID" id="70230388"/>
<keyword evidence="10" id="KW-1133">Transmembrane helix</keyword>
<dbReference type="GO" id="GO:0020037">
    <property type="term" value="F:heme binding"/>
    <property type="evidence" value="ECO:0007669"/>
    <property type="project" value="InterPro"/>
</dbReference>
<evidence type="ECO:0000256" key="9">
    <source>
        <dbReference type="SAM" id="MobiDB-lite"/>
    </source>
</evidence>
<evidence type="ECO:0000256" key="6">
    <source>
        <dbReference type="ARBA" id="ARBA00023033"/>
    </source>
</evidence>